<evidence type="ECO:0000256" key="3">
    <source>
        <dbReference type="ARBA" id="ARBA00022989"/>
    </source>
</evidence>
<evidence type="ECO:0000256" key="5">
    <source>
        <dbReference type="SAM" id="Phobius"/>
    </source>
</evidence>
<dbReference type="InterPro" id="IPR003339">
    <property type="entry name" value="ABC/ECF_trnsptr_transmembrane"/>
</dbReference>
<evidence type="ECO:0000256" key="4">
    <source>
        <dbReference type="ARBA" id="ARBA00023136"/>
    </source>
</evidence>
<evidence type="ECO:0000313" key="6">
    <source>
        <dbReference type="EMBL" id="MDP9805869.1"/>
    </source>
</evidence>
<keyword evidence="4 5" id="KW-0472">Membrane</keyword>
<evidence type="ECO:0000256" key="2">
    <source>
        <dbReference type="ARBA" id="ARBA00022692"/>
    </source>
</evidence>
<gene>
    <name evidence="6" type="ORF">J2S70_000451</name>
</gene>
<comment type="subcellular location">
    <subcellularLocation>
        <location evidence="1">Membrane</location>
        <topology evidence="1">Multi-pass membrane protein</topology>
    </subcellularLocation>
</comment>
<dbReference type="Proteomes" id="UP001243212">
    <property type="component" value="Unassembled WGS sequence"/>
</dbReference>
<feature type="transmembrane region" description="Helical" evidence="5">
    <location>
        <begin position="66"/>
        <end position="85"/>
    </location>
</feature>
<feature type="transmembrane region" description="Helical" evidence="5">
    <location>
        <begin position="244"/>
        <end position="266"/>
    </location>
</feature>
<protein>
    <submittedName>
        <fullName evidence="6">Energy-coupling factor transport system permease protein</fullName>
    </submittedName>
</protein>
<sequence length="276" mass="30754">MAKALLGYIERRSPVHRLTGTAKLLLVIMLIIAAAITFDVRLLVVLAAMNIGLWFASHIKFSDMKVVITIIAVFMVLNNVMIYVFSPMYGTELFGTTHMIWDGPGRWNLTWEQLYYQSLVTLKYFAVLPAVLVFVATTIPSEFASSLNKIGVPYRFSYAVALALRFIPDVQREFKTVSLAQQARGLDISRKVSLGTRIKNVARILMPLLLSTFDRIETIAASMELRGFGRNSKRTWFAARSLKAADIAVVLVGITAVGAAIVLLNVNDGRFFNPFV</sequence>
<keyword evidence="3 5" id="KW-1133">Transmembrane helix</keyword>
<organism evidence="6 7">
    <name type="scientific">Trueperella bonasi</name>
    <dbReference type="NCBI Taxonomy" id="312286"/>
    <lineage>
        <taxon>Bacteria</taxon>
        <taxon>Bacillati</taxon>
        <taxon>Actinomycetota</taxon>
        <taxon>Actinomycetes</taxon>
        <taxon>Actinomycetales</taxon>
        <taxon>Actinomycetaceae</taxon>
        <taxon>Trueperella</taxon>
    </lineage>
</organism>
<keyword evidence="7" id="KW-1185">Reference proteome</keyword>
<keyword evidence="2 5" id="KW-0812">Transmembrane</keyword>
<evidence type="ECO:0000256" key="1">
    <source>
        <dbReference type="ARBA" id="ARBA00004141"/>
    </source>
</evidence>
<feature type="transmembrane region" description="Helical" evidence="5">
    <location>
        <begin position="24"/>
        <end position="54"/>
    </location>
</feature>
<feature type="transmembrane region" description="Helical" evidence="5">
    <location>
        <begin position="114"/>
        <end position="139"/>
    </location>
</feature>
<dbReference type="PANTHER" id="PTHR33514">
    <property type="entry name" value="PROTEIN ABCI12, CHLOROPLASTIC"/>
    <property type="match status" value="1"/>
</dbReference>
<dbReference type="PANTHER" id="PTHR33514:SF1">
    <property type="entry name" value="ABC TRANSPORTER PERMEASE"/>
    <property type="match status" value="1"/>
</dbReference>
<evidence type="ECO:0000313" key="7">
    <source>
        <dbReference type="Proteomes" id="UP001243212"/>
    </source>
</evidence>
<dbReference type="EMBL" id="JAUSQX010000001">
    <property type="protein sequence ID" value="MDP9805869.1"/>
    <property type="molecule type" value="Genomic_DNA"/>
</dbReference>
<proteinExistence type="predicted"/>
<dbReference type="CDD" id="cd16914">
    <property type="entry name" value="EcfT"/>
    <property type="match status" value="1"/>
</dbReference>
<comment type="caution">
    <text evidence="6">The sequence shown here is derived from an EMBL/GenBank/DDBJ whole genome shotgun (WGS) entry which is preliminary data.</text>
</comment>
<name>A0ABT9NER0_9ACTO</name>
<reference evidence="6 7" key="1">
    <citation type="submission" date="2023-07" db="EMBL/GenBank/DDBJ databases">
        <title>Sequencing the genomes of 1000 actinobacteria strains.</title>
        <authorList>
            <person name="Klenk H.-P."/>
        </authorList>
    </citation>
    <scope>NUCLEOTIDE SEQUENCE [LARGE SCALE GENOMIC DNA]</scope>
    <source>
        <strain evidence="6 7">DSM 17163</strain>
    </source>
</reference>
<accession>A0ABT9NER0</accession>
<dbReference type="Pfam" id="PF02361">
    <property type="entry name" value="CbiQ"/>
    <property type="match status" value="1"/>
</dbReference>
<dbReference type="RefSeq" id="WP_307682124.1">
    <property type="nucleotide sequence ID" value="NZ_JAUSQX010000001.1"/>
</dbReference>